<keyword evidence="2" id="KW-0285">Flavoprotein</keyword>
<dbReference type="NCBIfam" id="NF006130">
    <property type="entry name" value="PRK08274.1"/>
    <property type="match status" value="1"/>
</dbReference>
<feature type="domain" description="FAD-dependent oxidoreductase 2 FAD-binding" evidence="5">
    <location>
        <begin position="8"/>
        <end position="499"/>
    </location>
</feature>
<proteinExistence type="predicted"/>
<dbReference type="AlphaFoldDB" id="A0AA39GN82"/>
<dbReference type="SUPFAM" id="SSF51905">
    <property type="entry name" value="FAD/NAD(P)-binding domain"/>
    <property type="match status" value="1"/>
</dbReference>
<sequence length="535" mass="57668">MQFDEVFDVVVVGGGNAGFSAATTAAQEGARRVLLVEKAPESEAGGNTFFTAGAYRTCFDGLNDFLPYLYQADGTKGLPQDLVQRIEMEPYTKADFHADIKRVTKGRADPELAKTLVDNSRAAMQWLFDNGAQFQLSFNRQAFEVNGKYKFWGGMVLSGGGKGLYKWHSETARENGVTIYYSCPAVGLISCPITGDVLGLKVFKDGKHRTIGATGGVVLASGGFQASSALRTKYLGPGWDLAHVRGCQYSTGDGHAMAAQVGAKLVGNYSGCHSVAWDGNSPTDAGDRHLTNQYTKSGYPLGIMVNNTGKRFVDEGFDLRNFTYAVFGKEILKQPQGIAFQIWDSDGAKLLRKEEYAEDVTQNIYADTLEELADILVTKGLKDKGQFLQTIAEFNAAVDDFQRENPDKKFDPVIRDGVSTQSSKTKLSPGKTNWAIPIKKGPFRAVEVTTGITFTFGGLAVDPATGGVIAEASRKRIPGLYCTGELLGGLFWDNYPGGSGLTMGTVMGRIGGKHAAARSKRVNAKASAEPIRAQL</sequence>
<comment type="cofactor">
    <cofactor evidence="1">
        <name>FAD</name>
        <dbReference type="ChEBI" id="CHEBI:57692"/>
    </cofactor>
</comment>
<dbReference type="Gene3D" id="3.50.50.60">
    <property type="entry name" value="FAD/NAD(P)-binding domain"/>
    <property type="match status" value="1"/>
</dbReference>
<dbReference type="Gene3D" id="3.90.700.10">
    <property type="entry name" value="Succinate dehydrogenase/fumarate reductase flavoprotein, catalytic domain"/>
    <property type="match status" value="1"/>
</dbReference>
<dbReference type="PANTHER" id="PTHR43400">
    <property type="entry name" value="FUMARATE REDUCTASE"/>
    <property type="match status" value="1"/>
</dbReference>
<dbReference type="SUPFAM" id="SSF56425">
    <property type="entry name" value="Succinate dehydrogenase/fumarate reductase flavoprotein, catalytic domain"/>
    <property type="match status" value="1"/>
</dbReference>
<evidence type="ECO:0000256" key="2">
    <source>
        <dbReference type="ARBA" id="ARBA00022630"/>
    </source>
</evidence>
<dbReference type="GO" id="GO:0016491">
    <property type="term" value="F:oxidoreductase activity"/>
    <property type="evidence" value="ECO:0007669"/>
    <property type="project" value="UniProtKB-KW"/>
</dbReference>
<name>A0AA39GN82_SARSR</name>
<dbReference type="PANTHER" id="PTHR43400:SF7">
    <property type="entry name" value="FAD-DEPENDENT OXIDOREDUCTASE 2 FAD BINDING DOMAIN-CONTAINING PROTEIN"/>
    <property type="match status" value="1"/>
</dbReference>
<protein>
    <recommendedName>
        <fullName evidence="5">FAD-dependent oxidoreductase 2 FAD-binding domain-containing protein</fullName>
    </recommendedName>
</protein>
<keyword evidence="4" id="KW-0560">Oxidoreductase</keyword>
<gene>
    <name evidence="6" type="ORF">NLU13_3134</name>
</gene>
<reference evidence="6" key="1">
    <citation type="submission" date="2022-10" db="EMBL/GenBank/DDBJ databases">
        <title>Determination and structural analysis of whole genome sequence of Sarocladium strictum F4-1.</title>
        <authorList>
            <person name="Hu L."/>
            <person name="Jiang Y."/>
        </authorList>
    </citation>
    <scope>NUCLEOTIDE SEQUENCE</scope>
    <source>
        <strain evidence="6">F4-1</strain>
    </source>
</reference>
<dbReference type="EMBL" id="JAPDFR010000002">
    <property type="protein sequence ID" value="KAK0389559.1"/>
    <property type="molecule type" value="Genomic_DNA"/>
</dbReference>
<evidence type="ECO:0000256" key="1">
    <source>
        <dbReference type="ARBA" id="ARBA00001974"/>
    </source>
</evidence>
<evidence type="ECO:0000313" key="6">
    <source>
        <dbReference type="EMBL" id="KAK0389559.1"/>
    </source>
</evidence>
<comment type="caution">
    <text evidence="6">The sequence shown here is derived from an EMBL/GenBank/DDBJ whole genome shotgun (WGS) entry which is preliminary data.</text>
</comment>
<dbReference type="InterPro" id="IPR003953">
    <property type="entry name" value="FAD-dep_OxRdtase_2_FAD-bd"/>
</dbReference>
<evidence type="ECO:0000256" key="3">
    <source>
        <dbReference type="ARBA" id="ARBA00022827"/>
    </source>
</evidence>
<dbReference type="Proteomes" id="UP001175261">
    <property type="component" value="Unassembled WGS sequence"/>
</dbReference>
<evidence type="ECO:0000313" key="7">
    <source>
        <dbReference type="Proteomes" id="UP001175261"/>
    </source>
</evidence>
<evidence type="ECO:0000259" key="5">
    <source>
        <dbReference type="Pfam" id="PF00890"/>
    </source>
</evidence>
<dbReference type="InterPro" id="IPR050315">
    <property type="entry name" value="FAD-oxidoreductase_2"/>
</dbReference>
<dbReference type="Pfam" id="PF00890">
    <property type="entry name" value="FAD_binding_2"/>
    <property type="match status" value="1"/>
</dbReference>
<organism evidence="6 7">
    <name type="scientific">Sarocladium strictum</name>
    <name type="common">Black bundle disease fungus</name>
    <name type="synonym">Acremonium strictum</name>
    <dbReference type="NCBI Taxonomy" id="5046"/>
    <lineage>
        <taxon>Eukaryota</taxon>
        <taxon>Fungi</taxon>
        <taxon>Dikarya</taxon>
        <taxon>Ascomycota</taxon>
        <taxon>Pezizomycotina</taxon>
        <taxon>Sordariomycetes</taxon>
        <taxon>Hypocreomycetidae</taxon>
        <taxon>Hypocreales</taxon>
        <taxon>Sarocladiaceae</taxon>
        <taxon>Sarocladium</taxon>
    </lineage>
</organism>
<keyword evidence="3" id="KW-0274">FAD</keyword>
<dbReference type="InterPro" id="IPR027477">
    <property type="entry name" value="Succ_DH/fumarate_Rdtase_cat_sf"/>
</dbReference>
<dbReference type="InterPro" id="IPR036188">
    <property type="entry name" value="FAD/NAD-bd_sf"/>
</dbReference>
<accession>A0AA39GN82</accession>
<keyword evidence="7" id="KW-1185">Reference proteome</keyword>
<evidence type="ECO:0000256" key="4">
    <source>
        <dbReference type="ARBA" id="ARBA00023002"/>
    </source>
</evidence>